<comment type="caution">
    <text evidence="1">The sequence shown here is derived from an EMBL/GenBank/DDBJ whole genome shotgun (WGS) entry which is preliminary data.</text>
</comment>
<reference evidence="1 2" key="1">
    <citation type="submission" date="2021-06" db="EMBL/GenBank/DDBJ databases">
        <title>Bacillus sp. RD4P76, an endophyte from a halophyte.</title>
        <authorList>
            <person name="Sun J.-Q."/>
        </authorList>
    </citation>
    <scope>NUCLEOTIDE SEQUENCE [LARGE SCALE GENOMIC DNA]</scope>
    <source>
        <strain evidence="1 2">CGMCC 1.15917</strain>
    </source>
</reference>
<keyword evidence="2" id="KW-1185">Reference proteome</keyword>
<name>A0ABS6JIZ7_9BACI</name>
<proteinExistence type="predicted"/>
<accession>A0ABS6JIZ7</accession>
<evidence type="ECO:0000313" key="1">
    <source>
        <dbReference type="EMBL" id="MBU9713659.1"/>
    </source>
</evidence>
<dbReference type="Proteomes" id="UP000784880">
    <property type="component" value="Unassembled WGS sequence"/>
</dbReference>
<dbReference type="EMBL" id="JAHQCS010000147">
    <property type="protein sequence ID" value="MBU9713659.1"/>
    <property type="molecule type" value="Genomic_DNA"/>
</dbReference>
<protein>
    <submittedName>
        <fullName evidence="1">Uncharacterized protein</fullName>
    </submittedName>
</protein>
<dbReference type="RefSeq" id="WP_217067810.1">
    <property type="nucleotide sequence ID" value="NZ_JAHQCS010000147.1"/>
</dbReference>
<sequence>MMIYENGGKFKKGDLVKLVKICPKRKNNGRSDHIIRDNRKMYVEGYSSEGNVKLHLLHPKTELKQKSLITFRDSELDFI</sequence>
<gene>
    <name evidence="1" type="ORF">KS419_18170</name>
</gene>
<organism evidence="1 2">
    <name type="scientific">Evansella tamaricis</name>
    <dbReference type="NCBI Taxonomy" id="2069301"/>
    <lineage>
        <taxon>Bacteria</taxon>
        <taxon>Bacillati</taxon>
        <taxon>Bacillota</taxon>
        <taxon>Bacilli</taxon>
        <taxon>Bacillales</taxon>
        <taxon>Bacillaceae</taxon>
        <taxon>Evansella</taxon>
    </lineage>
</organism>
<evidence type="ECO:0000313" key="2">
    <source>
        <dbReference type="Proteomes" id="UP000784880"/>
    </source>
</evidence>